<organism evidence="1 2">
    <name type="scientific">Pectobacterium phage phiTE</name>
    <dbReference type="NCBI Taxonomy" id="1116482"/>
    <lineage>
        <taxon>Viruses</taxon>
        <taxon>Duplodnaviria</taxon>
        <taxon>Heunggongvirae</taxon>
        <taxon>Uroviricota</taxon>
        <taxon>Caudoviricetes</taxon>
        <taxon>Vequintavirinae</taxon>
        <taxon>Certrevirus</taxon>
        <taxon>Certrevirus phiTE</taxon>
    </lineage>
</organism>
<dbReference type="RefSeq" id="YP_007392536.1">
    <property type="nucleotide sequence ID" value="NC_020201.1"/>
</dbReference>
<accession>K9L532</accession>
<dbReference type="GeneID" id="14515269"/>
<protein>
    <submittedName>
        <fullName evidence="1">Uncharacterized protein</fullName>
    </submittedName>
</protein>
<gene>
    <name evidence="1" type="ORF">phiTE_074</name>
</gene>
<dbReference type="Proteomes" id="UP000010999">
    <property type="component" value="Segment"/>
</dbReference>
<dbReference type="EMBL" id="JQ015307">
    <property type="protein sequence ID" value="AEZ66240.1"/>
    <property type="molecule type" value="Genomic_DNA"/>
</dbReference>
<evidence type="ECO:0000313" key="2">
    <source>
        <dbReference type="Proteomes" id="UP000010999"/>
    </source>
</evidence>
<sequence>MKATARLSEGAERVVNRMPNVLYPQFKKDLEEAITAIMHQYGYDNGIAMAFRESTPVYVERSK</sequence>
<reference evidence="1 2" key="2">
    <citation type="journal article" date="2012" name="PLoS Genet.">
        <title>Viral evasion of a bacterial suicide system by RNA-based molecular mimicry enables infectious altruism.</title>
        <authorList>
            <person name="Blower T.R."/>
            <person name="Evans T.J."/>
            <person name="Przybilski R."/>
            <person name="Fineran P.C."/>
            <person name="Salmond G.P."/>
        </authorList>
    </citation>
    <scope>NUCLEOTIDE SEQUENCE [LARGE SCALE GENOMIC DNA]</scope>
</reference>
<proteinExistence type="predicted"/>
<keyword evidence="2" id="KW-1185">Reference proteome</keyword>
<dbReference type="KEGG" id="vg:14515269"/>
<reference evidence="2" key="1">
    <citation type="submission" date="2011-11" db="EMBL/GenBank/DDBJ databases">
        <title>Escape from toxin-antitoxin mediated abortive infection can occur by recombination within a generalized transducing phage of Pectobacterium atrosepticum.</title>
        <authorList>
            <person name="Blower T.R."/>
            <person name="Evans T.J."/>
            <person name="Przybilski R."/>
            <person name="Fineran P.C."/>
            <person name="Salmond G.P.C."/>
        </authorList>
    </citation>
    <scope>NUCLEOTIDE SEQUENCE [LARGE SCALE GENOMIC DNA]</scope>
</reference>
<name>K9L532_9CAUD</name>
<evidence type="ECO:0000313" key="1">
    <source>
        <dbReference type="EMBL" id="AEZ66240.1"/>
    </source>
</evidence>